<reference evidence="3 4" key="1">
    <citation type="submission" date="2019-07" db="EMBL/GenBank/DDBJ databases">
        <authorList>
            <person name="Hibberd C M."/>
            <person name="Gehrig L. J."/>
            <person name="Chang H.-W."/>
            <person name="Venkatesh S."/>
        </authorList>
    </citation>
    <scope>NUCLEOTIDE SEQUENCE [LARGE SCALE GENOMIC DNA]</scope>
    <source>
        <strain evidence="3">Ruminococcus_obeum_SSTS_Bg7063</strain>
    </source>
</reference>
<dbReference type="InterPro" id="IPR013739">
    <property type="entry name" value="Beta_galactosidase_C"/>
</dbReference>
<name>A0A564S688_9FIRM</name>
<dbReference type="Proteomes" id="UP000409147">
    <property type="component" value="Unassembled WGS sequence"/>
</dbReference>
<feature type="domain" description="Beta-galactosidase trimerisation" evidence="1">
    <location>
        <begin position="2"/>
        <end position="61"/>
    </location>
</feature>
<evidence type="ECO:0000313" key="3">
    <source>
        <dbReference type="EMBL" id="VUW90656.1"/>
    </source>
</evidence>
<feature type="domain" description="Beta-galactosidase C-terminal" evidence="2">
    <location>
        <begin position="78"/>
        <end position="128"/>
    </location>
</feature>
<dbReference type="EMBL" id="CABHNB010000003">
    <property type="protein sequence ID" value="VUW90656.1"/>
    <property type="molecule type" value="Genomic_DNA"/>
</dbReference>
<dbReference type="InterPro" id="IPR013738">
    <property type="entry name" value="Beta_galactosidase_Trimer"/>
</dbReference>
<dbReference type="Pfam" id="PF08532">
    <property type="entry name" value="Glyco_hydro_42M"/>
    <property type="match status" value="1"/>
</dbReference>
<keyword evidence="3" id="KW-0326">Glycosidase</keyword>
<keyword evidence="3" id="KW-0378">Hydrolase</keyword>
<dbReference type="InterPro" id="IPR029062">
    <property type="entry name" value="Class_I_gatase-like"/>
</dbReference>
<dbReference type="EC" id="3.2.1.23" evidence="3"/>
<proteinExistence type="predicted"/>
<dbReference type="AlphaFoldDB" id="A0A564S688"/>
<evidence type="ECO:0000259" key="2">
    <source>
        <dbReference type="Pfam" id="PF08533"/>
    </source>
</evidence>
<dbReference type="RefSeq" id="WP_243127914.1">
    <property type="nucleotide sequence ID" value="NZ_CABHNB010000003.1"/>
</dbReference>
<organism evidence="3 4">
    <name type="scientific">Blautia obeum</name>
    <dbReference type="NCBI Taxonomy" id="40520"/>
    <lineage>
        <taxon>Bacteria</taxon>
        <taxon>Bacillati</taxon>
        <taxon>Bacillota</taxon>
        <taxon>Clostridia</taxon>
        <taxon>Lachnospirales</taxon>
        <taxon>Lachnospiraceae</taxon>
        <taxon>Blautia</taxon>
    </lineage>
</organism>
<gene>
    <name evidence="3" type="primary">lacZ</name>
    <name evidence="3" type="ORF">ROSSTS7063_00171</name>
</gene>
<dbReference type="Pfam" id="PF08533">
    <property type="entry name" value="Glyco_hydro_42C"/>
    <property type="match status" value="1"/>
</dbReference>
<keyword evidence="4" id="KW-1185">Reference proteome</keyword>
<dbReference type="SUPFAM" id="SSF52317">
    <property type="entry name" value="Class I glutamine amidotransferase-like"/>
    <property type="match status" value="1"/>
</dbReference>
<sequence length="131" mass="15133">MELLIPDGAEIISAYQHPNWKKYAAVTHHTYESGNAWYIGCMFEECYLQQLLIKILAKASVNAAVPEKFPVIVREGVNEQGEKLRFYLNYSWEEQRVEVADDFEVVLGNGDSTKHEIYLSAWDVCIIKFEK</sequence>
<dbReference type="Gene3D" id="3.40.50.880">
    <property type="match status" value="1"/>
</dbReference>
<evidence type="ECO:0000259" key="1">
    <source>
        <dbReference type="Pfam" id="PF08532"/>
    </source>
</evidence>
<dbReference type="GO" id="GO:0006012">
    <property type="term" value="P:galactose metabolic process"/>
    <property type="evidence" value="ECO:0007669"/>
    <property type="project" value="InterPro"/>
</dbReference>
<dbReference type="GO" id="GO:0004565">
    <property type="term" value="F:beta-galactosidase activity"/>
    <property type="evidence" value="ECO:0007669"/>
    <property type="project" value="UniProtKB-EC"/>
</dbReference>
<evidence type="ECO:0000313" key="4">
    <source>
        <dbReference type="Proteomes" id="UP000409147"/>
    </source>
</evidence>
<protein>
    <submittedName>
        <fullName evidence="3">Beta-galactosidase LacZ</fullName>
        <ecNumber evidence="3">3.2.1.23</ecNumber>
    </submittedName>
</protein>
<accession>A0A564S688</accession>